<evidence type="ECO:0000256" key="1">
    <source>
        <dbReference type="SAM" id="MobiDB-lite"/>
    </source>
</evidence>
<dbReference type="InterPro" id="IPR037191">
    <property type="entry name" value="VPS9_dom_sf"/>
</dbReference>
<feature type="compositionally biased region" description="Basic residues" evidence="1">
    <location>
        <begin position="247"/>
        <end position="260"/>
    </location>
</feature>
<protein>
    <recommendedName>
        <fullName evidence="4">VPS9 domain-containing protein</fullName>
    </recommendedName>
</protein>
<sequence>MNKSALSPPNAELIISRSSSMDQTPNFLPDDKIENSHFSIEPPSHLSDGYHPLIDYTKFIISPGQVQQNNTDSISNYNNGSFNSEQNNKINPNSKSVKTKKKRKLMPISKAKDQVMQMMKLSNDEYIAQVENIKRSEKSLNEIKKKIKNMGPVKFDLMNHPIIYEIAMHNYTIDYCTNEIDRIKLNIDSYAILYNEIDKNLSYDEEKITNANQSLDKKEEQSQNSNSILVNEESTHRSSVDVQNARPRQKMNILRRRTNPTKRTSLPIDSDPIIQSQEQSPIQPTSEKQKSNNKISLLQSQPQSQPQKKFLFQKRPQTPPQQPIKNQQQILPQNCQITRGKLVDLSGFISECLTLRTNPIIFIQRRSLLHKLSHPNTLDHPIEFIDPNKPSEQYLEVKEEQKSEETDNSNATSEKLNQDSKTATLLSKLKEDAKNSFIINPSVDKVGYLLNPKVKSGRIIQRFILKANEMAYEDIEVIADALFELASDYLTRYEIISILFDIIWSLNPSKYPIVPRVNTFWVPYLMDLIPAAVDPPYLNEKWKRMTFIELSYDVNFPLRKAVDSLFELYLHSSPFEIGRCFSNTIHLVASAVQEMVREEGGNPDEVEIDFDQLFNLLIICIFASGLPTITEPLSYASYFDQYACDDNEIHFAMSHMEGLCAHLPKMNFKELREKSNKLKEQYLKEEENI</sequence>
<feature type="region of interest" description="Disordered" evidence="1">
    <location>
        <begin position="70"/>
        <end position="100"/>
    </location>
</feature>
<dbReference type="EMBL" id="JAPFFF010000021">
    <property type="protein sequence ID" value="KAK8853916.1"/>
    <property type="molecule type" value="Genomic_DNA"/>
</dbReference>
<organism evidence="2 3">
    <name type="scientific">Tritrichomonas musculus</name>
    <dbReference type="NCBI Taxonomy" id="1915356"/>
    <lineage>
        <taxon>Eukaryota</taxon>
        <taxon>Metamonada</taxon>
        <taxon>Parabasalia</taxon>
        <taxon>Tritrichomonadida</taxon>
        <taxon>Tritrichomonadidae</taxon>
        <taxon>Tritrichomonas</taxon>
    </lineage>
</organism>
<keyword evidence="3" id="KW-1185">Reference proteome</keyword>
<dbReference type="Gene3D" id="1.20.1050.80">
    <property type="entry name" value="VPS9 domain"/>
    <property type="match status" value="1"/>
</dbReference>
<gene>
    <name evidence="2" type="ORF">M9Y10_016462</name>
</gene>
<dbReference type="Proteomes" id="UP001470230">
    <property type="component" value="Unassembled WGS sequence"/>
</dbReference>
<accession>A0ABR2HWC9</accession>
<dbReference type="SUPFAM" id="SSF109993">
    <property type="entry name" value="VPS9 domain"/>
    <property type="match status" value="1"/>
</dbReference>
<evidence type="ECO:0008006" key="4">
    <source>
        <dbReference type="Google" id="ProtNLM"/>
    </source>
</evidence>
<comment type="caution">
    <text evidence="2">The sequence shown here is derived from an EMBL/GenBank/DDBJ whole genome shotgun (WGS) entry which is preliminary data.</text>
</comment>
<evidence type="ECO:0000313" key="2">
    <source>
        <dbReference type="EMBL" id="KAK8853916.1"/>
    </source>
</evidence>
<reference evidence="2 3" key="1">
    <citation type="submission" date="2024-04" db="EMBL/GenBank/DDBJ databases">
        <title>Tritrichomonas musculus Genome.</title>
        <authorList>
            <person name="Alves-Ferreira E."/>
            <person name="Grigg M."/>
            <person name="Lorenzi H."/>
            <person name="Galac M."/>
        </authorList>
    </citation>
    <scope>NUCLEOTIDE SEQUENCE [LARGE SCALE GENOMIC DNA]</scope>
    <source>
        <strain evidence="2 3">EAF2021</strain>
    </source>
</reference>
<name>A0ABR2HWC9_9EUKA</name>
<evidence type="ECO:0000313" key="3">
    <source>
        <dbReference type="Proteomes" id="UP001470230"/>
    </source>
</evidence>
<feature type="compositionally biased region" description="Low complexity" evidence="1">
    <location>
        <begin position="296"/>
        <end position="308"/>
    </location>
</feature>
<feature type="region of interest" description="Disordered" evidence="1">
    <location>
        <begin position="213"/>
        <end position="308"/>
    </location>
</feature>
<feature type="compositionally biased region" description="Polar residues" evidence="1">
    <location>
        <begin position="70"/>
        <end position="94"/>
    </location>
</feature>
<feature type="compositionally biased region" description="Low complexity" evidence="1">
    <location>
        <begin position="268"/>
        <end position="286"/>
    </location>
</feature>
<proteinExistence type="predicted"/>